<feature type="transmembrane region" description="Helical" evidence="7">
    <location>
        <begin position="161"/>
        <end position="180"/>
    </location>
</feature>
<keyword evidence="4 7" id="KW-0812">Transmembrane</keyword>
<comment type="similarity">
    <text evidence="2">Belongs to the DoxX family.</text>
</comment>
<proteinExistence type="inferred from homology"/>
<name>A0A7X0FBC1_9HYPH</name>
<evidence type="ECO:0000256" key="1">
    <source>
        <dbReference type="ARBA" id="ARBA00004651"/>
    </source>
</evidence>
<dbReference type="InterPro" id="IPR032808">
    <property type="entry name" value="DoxX"/>
</dbReference>
<feature type="transmembrane region" description="Helical" evidence="7">
    <location>
        <begin position="91"/>
        <end position="107"/>
    </location>
</feature>
<feature type="transmembrane region" description="Helical" evidence="7">
    <location>
        <begin position="64"/>
        <end position="84"/>
    </location>
</feature>
<gene>
    <name evidence="8" type="ORF">GGR00_004337</name>
</gene>
<accession>A0A7X0FBC1</accession>
<dbReference type="AlphaFoldDB" id="A0A7X0FBC1"/>
<dbReference type="Proteomes" id="UP000536262">
    <property type="component" value="Unassembled WGS sequence"/>
</dbReference>
<dbReference type="PANTHER" id="PTHR33452">
    <property type="entry name" value="OXIDOREDUCTASE CATD-RELATED"/>
    <property type="match status" value="1"/>
</dbReference>
<evidence type="ECO:0000313" key="8">
    <source>
        <dbReference type="EMBL" id="MBB6356525.1"/>
    </source>
</evidence>
<reference evidence="8 9" key="1">
    <citation type="submission" date="2020-08" db="EMBL/GenBank/DDBJ databases">
        <title>Genomic Encyclopedia of Type Strains, Phase IV (KMG-IV): sequencing the most valuable type-strain genomes for metagenomic binning, comparative biology and taxonomic classification.</title>
        <authorList>
            <person name="Goeker M."/>
        </authorList>
    </citation>
    <scope>NUCLEOTIDE SEQUENCE [LARGE SCALE GENOMIC DNA]</scope>
    <source>
        <strain evidence="8 9">DSM 7051</strain>
    </source>
</reference>
<dbReference type="PANTHER" id="PTHR33452:SF1">
    <property type="entry name" value="INNER MEMBRANE PROTEIN YPHA-RELATED"/>
    <property type="match status" value="1"/>
</dbReference>
<evidence type="ECO:0000256" key="2">
    <source>
        <dbReference type="ARBA" id="ARBA00006679"/>
    </source>
</evidence>
<evidence type="ECO:0000256" key="4">
    <source>
        <dbReference type="ARBA" id="ARBA00022692"/>
    </source>
</evidence>
<keyword evidence="3" id="KW-1003">Cell membrane</keyword>
<organism evidence="8 9">
    <name type="scientific">Aminobacter aganoensis</name>
    <dbReference type="NCBI Taxonomy" id="83264"/>
    <lineage>
        <taxon>Bacteria</taxon>
        <taxon>Pseudomonadati</taxon>
        <taxon>Pseudomonadota</taxon>
        <taxon>Alphaproteobacteria</taxon>
        <taxon>Hyphomicrobiales</taxon>
        <taxon>Phyllobacteriaceae</taxon>
        <taxon>Aminobacter</taxon>
    </lineage>
</organism>
<evidence type="ECO:0000256" key="6">
    <source>
        <dbReference type="ARBA" id="ARBA00023136"/>
    </source>
</evidence>
<sequence>MQDQSATKLVLPGMGRFYGHVAQPFAFLGLRLVVGAMLVIEGWPKIQSPFAMAGFTEAIGFYPGWFWSAVLAALQFVGGLMILAGFLTRPVALANALMLAVTFWFHWSNPYGAMALTQEGIVAAQAAGQALFTADGIRNLAADGGAMFLHQVQFKAEGLSALWTVAALFLAAFGAGPLSVDRTLLKREF</sequence>
<dbReference type="EMBL" id="JACHOU010000014">
    <property type="protein sequence ID" value="MBB6356525.1"/>
    <property type="molecule type" value="Genomic_DNA"/>
</dbReference>
<feature type="transmembrane region" description="Helical" evidence="7">
    <location>
        <begin position="21"/>
        <end position="44"/>
    </location>
</feature>
<keyword evidence="9" id="KW-1185">Reference proteome</keyword>
<keyword evidence="6 7" id="KW-0472">Membrane</keyword>
<keyword evidence="5 7" id="KW-1133">Transmembrane helix</keyword>
<comment type="caution">
    <text evidence="8">The sequence shown here is derived from an EMBL/GenBank/DDBJ whole genome shotgun (WGS) entry which is preliminary data.</text>
</comment>
<evidence type="ECO:0000256" key="5">
    <source>
        <dbReference type="ARBA" id="ARBA00022989"/>
    </source>
</evidence>
<dbReference type="GO" id="GO:0005886">
    <property type="term" value="C:plasma membrane"/>
    <property type="evidence" value="ECO:0007669"/>
    <property type="project" value="UniProtKB-SubCell"/>
</dbReference>
<comment type="subcellular location">
    <subcellularLocation>
        <location evidence="1">Cell membrane</location>
        <topology evidence="1">Multi-pass membrane protein</topology>
    </subcellularLocation>
</comment>
<dbReference type="InterPro" id="IPR051907">
    <property type="entry name" value="DoxX-like_oxidoreductase"/>
</dbReference>
<dbReference type="Pfam" id="PF07681">
    <property type="entry name" value="DoxX"/>
    <property type="match status" value="1"/>
</dbReference>
<evidence type="ECO:0000313" key="9">
    <source>
        <dbReference type="Proteomes" id="UP000536262"/>
    </source>
</evidence>
<evidence type="ECO:0000256" key="3">
    <source>
        <dbReference type="ARBA" id="ARBA00022475"/>
    </source>
</evidence>
<protein>
    <submittedName>
        <fullName evidence="8">Putative oxidoreductase</fullName>
    </submittedName>
</protein>
<dbReference type="RefSeq" id="WP_184700985.1">
    <property type="nucleotide sequence ID" value="NZ_BAABEG010000002.1"/>
</dbReference>
<evidence type="ECO:0000256" key="7">
    <source>
        <dbReference type="SAM" id="Phobius"/>
    </source>
</evidence>